<accession>A0ABY5ZPE0</accession>
<name>A0ABY5ZPE0_9BACT</name>
<evidence type="ECO:0000256" key="2">
    <source>
        <dbReference type="SAM" id="SignalP"/>
    </source>
</evidence>
<sequence>MKRISKHYGLGVLCAAVLAMSSLGPNSAFGEDSATDLNTLEQRYRIEKKEMQERHQQERLQLEERYKIQRKEMKDTRKEERKSYRDDRSQRRDDNRGFSGKGRDDRGPDDSGRRGR</sequence>
<protein>
    <submittedName>
        <fullName evidence="3">Uncharacterized protein</fullName>
    </submittedName>
</protein>
<feature type="signal peptide" evidence="2">
    <location>
        <begin position="1"/>
        <end position="30"/>
    </location>
</feature>
<evidence type="ECO:0000256" key="1">
    <source>
        <dbReference type="SAM" id="MobiDB-lite"/>
    </source>
</evidence>
<dbReference type="Proteomes" id="UP001060414">
    <property type="component" value="Chromosome"/>
</dbReference>
<keyword evidence="2" id="KW-0732">Signal</keyword>
<evidence type="ECO:0000313" key="3">
    <source>
        <dbReference type="EMBL" id="UWZ80498.1"/>
    </source>
</evidence>
<organism evidence="3 4">
    <name type="scientific">Geoalkalibacter halelectricus</name>
    <dbReference type="NCBI Taxonomy" id="2847045"/>
    <lineage>
        <taxon>Bacteria</taxon>
        <taxon>Pseudomonadati</taxon>
        <taxon>Thermodesulfobacteriota</taxon>
        <taxon>Desulfuromonadia</taxon>
        <taxon>Desulfuromonadales</taxon>
        <taxon>Geoalkalibacteraceae</taxon>
        <taxon>Geoalkalibacter</taxon>
    </lineage>
</organism>
<proteinExistence type="predicted"/>
<reference evidence="3" key="1">
    <citation type="journal article" date="2022" name="Environ. Microbiol.">
        <title>Geoalkalibacter halelectricus SAP #1 sp. nov. possessing extracellular electron transfer and mineral#reducing capabilities from a haloalkaline environment.</title>
        <authorList>
            <person name="Yadav S."/>
            <person name="Singh R."/>
            <person name="Sundharam S.S."/>
            <person name="Chaudhary S."/>
            <person name="Krishnamurthi S."/>
            <person name="Patil S.A."/>
        </authorList>
    </citation>
    <scope>NUCLEOTIDE SEQUENCE</scope>
    <source>
        <strain evidence="3">SAP-1</strain>
    </source>
</reference>
<gene>
    <name evidence="3" type="ORF">L9S41_03640</name>
</gene>
<keyword evidence="4" id="KW-1185">Reference proteome</keyword>
<feature type="region of interest" description="Disordered" evidence="1">
    <location>
        <begin position="49"/>
        <end position="116"/>
    </location>
</feature>
<dbReference type="EMBL" id="CP092109">
    <property type="protein sequence ID" value="UWZ80498.1"/>
    <property type="molecule type" value="Genomic_DNA"/>
</dbReference>
<feature type="chain" id="PRO_5046250593" evidence="2">
    <location>
        <begin position="31"/>
        <end position="116"/>
    </location>
</feature>
<dbReference type="RefSeq" id="WP_260748854.1">
    <property type="nucleotide sequence ID" value="NZ_CP092109.1"/>
</dbReference>
<evidence type="ECO:0000313" key="4">
    <source>
        <dbReference type="Proteomes" id="UP001060414"/>
    </source>
</evidence>